<feature type="transmembrane region" description="Helical" evidence="5">
    <location>
        <begin position="331"/>
        <end position="351"/>
    </location>
</feature>
<evidence type="ECO:0000256" key="5">
    <source>
        <dbReference type="SAM" id="Phobius"/>
    </source>
</evidence>
<dbReference type="OrthoDB" id="8120565at2759"/>
<dbReference type="GO" id="GO:0016020">
    <property type="term" value="C:membrane"/>
    <property type="evidence" value="ECO:0007669"/>
    <property type="project" value="UniProtKB-SubCell"/>
</dbReference>
<dbReference type="PANTHER" id="PTHR48022:SF2">
    <property type="entry name" value="PLASTIDIC GLUCOSE TRANSPORTER 4"/>
    <property type="match status" value="1"/>
</dbReference>
<evidence type="ECO:0000256" key="2">
    <source>
        <dbReference type="ARBA" id="ARBA00022692"/>
    </source>
</evidence>
<feature type="transmembrane region" description="Helical" evidence="5">
    <location>
        <begin position="107"/>
        <end position="128"/>
    </location>
</feature>
<evidence type="ECO:0000256" key="4">
    <source>
        <dbReference type="ARBA" id="ARBA00023136"/>
    </source>
</evidence>
<organism evidence="6 7">
    <name type="scientific">Ichthyophthirius multifiliis</name>
    <name type="common">White spot disease agent</name>
    <name type="synonym">Ich</name>
    <dbReference type="NCBI Taxonomy" id="5932"/>
    <lineage>
        <taxon>Eukaryota</taxon>
        <taxon>Sar</taxon>
        <taxon>Alveolata</taxon>
        <taxon>Ciliophora</taxon>
        <taxon>Intramacronucleata</taxon>
        <taxon>Oligohymenophorea</taxon>
        <taxon>Hymenostomatida</taxon>
        <taxon>Ophryoglenina</taxon>
        <taxon>Ichthyophthirius</taxon>
    </lineage>
</organism>
<dbReference type="GeneID" id="14908142"/>
<protein>
    <recommendedName>
        <fullName evidence="8">Major facilitator superfamily protein</fullName>
    </recommendedName>
</protein>
<name>G0QS21_ICHMU</name>
<dbReference type="GO" id="GO:0005351">
    <property type="term" value="F:carbohydrate:proton symporter activity"/>
    <property type="evidence" value="ECO:0007669"/>
    <property type="project" value="TreeGrafter"/>
</dbReference>
<dbReference type="EMBL" id="GL983803">
    <property type="protein sequence ID" value="EGR31990.1"/>
    <property type="molecule type" value="Genomic_DNA"/>
</dbReference>
<dbReference type="InterPro" id="IPR050360">
    <property type="entry name" value="MFS_Sugar_Transporters"/>
</dbReference>
<dbReference type="Proteomes" id="UP000008983">
    <property type="component" value="Unassembled WGS sequence"/>
</dbReference>
<evidence type="ECO:0000256" key="1">
    <source>
        <dbReference type="ARBA" id="ARBA00004141"/>
    </source>
</evidence>
<feature type="transmembrane region" description="Helical" evidence="5">
    <location>
        <begin position="200"/>
        <end position="218"/>
    </location>
</feature>
<dbReference type="InterPro" id="IPR005828">
    <property type="entry name" value="MFS_sugar_transport-like"/>
</dbReference>
<sequence>MMISFVLNYGIKSNNQFWKVIIGLPMILSFVSNLIFHIIFKNETPQYYMITKNDSNKAKETIYSLYQNKIAKEEFEDLLLYQQQYYKFQKLIGYRDLFRPRYLHRTILIIFFTMAFCYSGTNIISIYSYSIIKINQNQEIAQLFTSIIPIGDIVGPFIAIILINRLGRKRLYILGLFFSSVFLILFSIFGWIQLTYLQKYMILAYKFILGMSSSPVHWSKKKYILSQVKFYLLLVLAFFVLLIGQLVQLLFSLIHICKIILVLNIQCQLLLQLLLFQLLFYSLLCMILPIKEKMKQKKSIINYQKKKKKKGIQLKKKNKIINYNIELFSKIFINIIIFFLIYLITILQFFVIFFNNFQYIFIFQNYIIQFFFLNKKNIQ</sequence>
<gene>
    <name evidence="6" type="ORF">IMG5_098160</name>
</gene>
<keyword evidence="3 5" id="KW-1133">Transmembrane helix</keyword>
<proteinExistence type="predicted"/>
<dbReference type="Gene3D" id="1.20.1250.20">
    <property type="entry name" value="MFS general substrate transporter like domains"/>
    <property type="match status" value="1"/>
</dbReference>
<dbReference type="Pfam" id="PF00083">
    <property type="entry name" value="Sugar_tr"/>
    <property type="match status" value="1"/>
</dbReference>
<keyword evidence="2 5" id="KW-0812">Transmembrane</keyword>
<comment type="subcellular location">
    <subcellularLocation>
        <location evidence="1">Membrane</location>
        <topology evidence="1">Multi-pass membrane protein</topology>
    </subcellularLocation>
</comment>
<keyword evidence="4 5" id="KW-0472">Membrane</keyword>
<dbReference type="InterPro" id="IPR036259">
    <property type="entry name" value="MFS_trans_sf"/>
</dbReference>
<evidence type="ECO:0000256" key="3">
    <source>
        <dbReference type="ARBA" id="ARBA00022989"/>
    </source>
</evidence>
<evidence type="ECO:0000313" key="7">
    <source>
        <dbReference type="Proteomes" id="UP000008983"/>
    </source>
</evidence>
<dbReference type="SUPFAM" id="SSF103473">
    <property type="entry name" value="MFS general substrate transporter"/>
    <property type="match status" value="1"/>
</dbReference>
<evidence type="ECO:0000313" key="6">
    <source>
        <dbReference type="EMBL" id="EGR31990.1"/>
    </source>
</evidence>
<feature type="transmembrane region" description="Helical" evidence="5">
    <location>
        <begin position="171"/>
        <end position="194"/>
    </location>
</feature>
<dbReference type="InParanoid" id="G0QS21"/>
<dbReference type="AlphaFoldDB" id="G0QS21"/>
<dbReference type="RefSeq" id="XP_004035476.1">
    <property type="nucleotide sequence ID" value="XM_004035428.1"/>
</dbReference>
<feature type="transmembrane region" description="Helical" evidence="5">
    <location>
        <begin position="20"/>
        <end position="40"/>
    </location>
</feature>
<evidence type="ECO:0008006" key="8">
    <source>
        <dbReference type="Google" id="ProtNLM"/>
    </source>
</evidence>
<dbReference type="PANTHER" id="PTHR48022">
    <property type="entry name" value="PLASTIDIC GLUCOSE TRANSPORTER 4"/>
    <property type="match status" value="1"/>
</dbReference>
<reference evidence="6 7" key="1">
    <citation type="submission" date="2011-07" db="EMBL/GenBank/DDBJ databases">
        <authorList>
            <person name="Coyne R."/>
            <person name="Brami D."/>
            <person name="Johnson J."/>
            <person name="Hostetler J."/>
            <person name="Hannick L."/>
            <person name="Clark T."/>
            <person name="Cassidy-Hanley D."/>
            <person name="Inman J."/>
        </authorList>
    </citation>
    <scope>NUCLEOTIDE SEQUENCE [LARGE SCALE GENOMIC DNA]</scope>
    <source>
        <strain evidence="6 7">G5</strain>
    </source>
</reference>
<feature type="transmembrane region" description="Helical" evidence="5">
    <location>
        <begin position="357"/>
        <end position="373"/>
    </location>
</feature>
<dbReference type="eggNOG" id="KOG0254">
    <property type="taxonomic scope" value="Eukaryota"/>
</dbReference>
<feature type="transmembrane region" description="Helical" evidence="5">
    <location>
        <begin position="230"/>
        <end position="263"/>
    </location>
</feature>
<keyword evidence="7" id="KW-1185">Reference proteome</keyword>
<dbReference type="STRING" id="857967.G0QS21"/>
<feature type="transmembrane region" description="Helical" evidence="5">
    <location>
        <begin position="269"/>
        <end position="290"/>
    </location>
</feature>
<accession>G0QS21</accession>
<feature type="transmembrane region" description="Helical" evidence="5">
    <location>
        <begin position="140"/>
        <end position="164"/>
    </location>
</feature>